<organism evidence="1 2">
    <name type="scientific">Circinella minor</name>
    <dbReference type="NCBI Taxonomy" id="1195481"/>
    <lineage>
        <taxon>Eukaryota</taxon>
        <taxon>Fungi</taxon>
        <taxon>Fungi incertae sedis</taxon>
        <taxon>Mucoromycota</taxon>
        <taxon>Mucoromycotina</taxon>
        <taxon>Mucoromycetes</taxon>
        <taxon>Mucorales</taxon>
        <taxon>Lichtheimiaceae</taxon>
        <taxon>Circinella</taxon>
    </lineage>
</organism>
<protein>
    <submittedName>
        <fullName evidence="1">Uncharacterized protein</fullName>
    </submittedName>
</protein>
<keyword evidence="2" id="KW-1185">Reference proteome</keyword>
<reference evidence="1 2" key="1">
    <citation type="submission" date="2020-12" db="EMBL/GenBank/DDBJ databases">
        <title>Metabolic potential, ecology and presence of endohyphal bacteria is reflected in genomic diversity of Mucoromycotina.</title>
        <authorList>
            <person name="Muszewska A."/>
            <person name="Okrasinska A."/>
            <person name="Steczkiewicz K."/>
            <person name="Drgas O."/>
            <person name="Orlowska M."/>
            <person name="Perlinska-Lenart U."/>
            <person name="Aleksandrzak-Piekarczyk T."/>
            <person name="Szatraj K."/>
            <person name="Zielenkiewicz U."/>
            <person name="Pilsyk S."/>
            <person name="Malc E."/>
            <person name="Mieczkowski P."/>
            <person name="Kruszewska J.S."/>
            <person name="Biernat P."/>
            <person name="Pawlowska J."/>
        </authorList>
    </citation>
    <scope>NUCLEOTIDE SEQUENCE [LARGE SCALE GENOMIC DNA]</scope>
    <source>
        <strain evidence="1 2">CBS 142.35</strain>
    </source>
</reference>
<dbReference type="AlphaFoldDB" id="A0A8H7VHJ9"/>
<dbReference type="EMBL" id="JAEPRB010000365">
    <property type="protein sequence ID" value="KAG2216743.1"/>
    <property type="molecule type" value="Genomic_DNA"/>
</dbReference>
<sequence>MSSNSEVVVTHSQAACIFYGQEITPENELLNEAKIDAMHELELCYINETPSEPFLVSAGRARYFPFRYKKYRRSTESSCSSTITKENDVTEVNNQVIHCESQLKEFVDNVFLSVDPCNENVYERSELSSEQVFQITCQYTTLYKNNKLGTFTNFAKKIKARYLKADIARKRSKEGRVERKILYVMKPDDRAFLAQNISNYQYRYEEYIKSLKMDGFDVIGYARKSPTKISDDELKEIIKNMISCLQSRSQVIDVYVSPSSRSKSPIAARDMTTDKDYTDIRGCVGNTQSLLTYLSSTTKKVCLVIVDYAALSTDPHDILLLVKNYKSLECIIVDRFQDVGKYEVYRRNDILKTPEQLASFDCRSKLPQRSI</sequence>
<evidence type="ECO:0000313" key="1">
    <source>
        <dbReference type="EMBL" id="KAG2216743.1"/>
    </source>
</evidence>
<evidence type="ECO:0000313" key="2">
    <source>
        <dbReference type="Proteomes" id="UP000646827"/>
    </source>
</evidence>
<dbReference type="Proteomes" id="UP000646827">
    <property type="component" value="Unassembled WGS sequence"/>
</dbReference>
<dbReference type="OrthoDB" id="2272036at2759"/>
<accession>A0A8H7VHJ9</accession>
<proteinExistence type="predicted"/>
<comment type="caution">
    <text evidence="1">The sequence shown here is derived from an EMBL/GenBank/DDBJ whole genome shotgun (WGS) entry which is preliminary data.</text>
</comment>
<gene>
    <name evidence="1" type="ORF">INT45_003202</name>
</gene>
<name>A0A8H7VHJ9_9FUNG</name>